<dbReference type="Proteomes" id="UP000253728">
    <property type="component" value="Unassembled WGS sequence"/>
</dbReference>
<dbReference type="PANTHER" id="PTHR43861">
    <property type="entry name" value="TRANS-ACONITATE 2-METHYLTRANSFERASE-RELATED"/>
    <property type="match status" value="1"/>
</dbReference>
<evidence type="ECO:0000313" key="4">
    <source>
        <dbReference type="EMBL" id="SSY94140.1"/>
    </source>
</evidence>
<dbReference type="Pfam" id="PF13649">
    <property type="entry name" value="Methyltransf_25"/>
    <property type="match status" value="1"/>
</dbReference>
<accession>A0A336N3A6</accession>
<proteinExistence type="predicted"/>
<dbReference type="InterPro" id="IPR041698">
    <property type="entry name" value="Methyltransf_25"/>
</dbReference>
<dbReference type="GO" id="GO:0032259">
    <property type="term" value="P:methylation"/>
    <property type="evidence" value="ECO:0007669"/>
    <property type="project" value="UniProtKB-KW"/>
</dbReference>
<evidence type="ECO:0000256" key="2">
    <source>
        <dbReference type="ARBA" id="ARBA00022679"/>
    </source>
</evidence>
<keyword evidence="2 4" id="KW-0808">Transferase</keyword>
<keyword evidence="1 4" id="KW-0489">Methyltransferase</keyword>
<dbReference type="STRING" id="732.ADJ80_00530"/>
<dbReference type="AlphaFoldDB" id="A0A336N3A6"/>
<evidence type="ECO:0000256" key="1">
    <source>
        <dbReference type="ARBA" id="ARBA00022603"/>
    </source>
</evidence>
<dbReference type="Gene3D" id="3.40.50.150">
    <property type="entry name" value="Vaccinia Virus protein VP39"/>
    <property type="match status" value="1"/>
</dbReference>
<sequence>MQDKQSVYDKDGFFELYQKLRSNPNSLNEIVEKPTMLGLVGGVSGKRILDLGCGCGEHLKLYLERGAAFVAGIDLSQAMLQQAAKNLAEFRPHFLLEQAPMEHLERLNESNFDVITSSFAFHYVQDFPALLAKIHDKLVPNGQLIFSQEHPIVTCYQGGERWEKDAQKHQLAYRLNFYRDEGERQRNWFKQPFTTYHRTTATIINNLISAGFHIEQMAEPMLAEQPQWQDEFKDLQHRPVLLFVKARKNT</sequence>
<feature type="domain" description="Methyltransferase" evidence="3">
    <location>
        <begin position="48"/>
        <end position="142"/>
    </location>
</feature>
<organism evidence="4 5">
    <name type="scientific">Aggregatibacter aphrophilus</name>
    <name type="common">Haemophilus aphrophilus</name>
    <dbReference type="NCBI Taxonomy" id="732"/>
    <lineage>
        <taxon>Bacteria</taxon>
        <taxon>Pseudomonadati</taxon>
        <taxon>Pseudomonadota</taxon>
        <taxon>Gammaproteobacteria</taxon>
        <taxon>Pasteurellales</taxon>
        <taxon>Pasteurellaceae</taxon>
        <taxon>Aggregatibacter</taxon>
    </lineage>
</organism>
<evidence type="ECO:0000313" key="5">
    <source>
        <dbReference type="Proteomes" id="UP000253728"/>
    </source>
</evidence>
<dbReference type="SUPFAM" id="SSF53335">
    <property type="entry name" value="S-adenosyl-L-methionine-dependent methyltransferases"/>
    <property type="match status" value="1"/>
</dbReference>
<dbReference type="InterPro" id="IPR029063">
    <property type="entry name" value="SAM-dependent_MTases_sf"/>
</dbReference>
<name>A0A336N3A6_AGGAP</name>
<dbReference type="GeneID" id="49634529"/>
<dbReference type="EMBL" id="UFSP01000001">
    <property type="protein sequence ID" value="SSY94140.1"/>
    <property type="molecule type" value="Genomic_DNA"/>
</dbReference>
<dbReference type="PANTHER" id="PTHR43861:SF1">
    <property type="entry name" value="TRANS-ACONITATE 2-METHYLTRANSFERASE"/>
    <property type="match status" value="1"/>
</dbReference>
<dbReference type="EC" id="2.1.1.197" evidence="4"/>
<dbReference type="GO" id="GO:0102130">
    <property type="term" value="F:malonyl-CoA methyltransferase activity"/>
    <property type="evidence" value="ECO:0007669"/>
    <property type="project" value="UniProtKB-EC"/>
</dbReference>
<reference evidence="4 5" key="1">
    <citation type="submission" date="2018-06" db="EMBL/GenBank/DDBJ databases">
        <authorList>
            <consortium name="Pathogen Informatics"/>
            <person name="Doyle S."/>
        </authorList>
    </citation>
    <scope>NUCLEOTIDE SEQUENCE [LARGE SCALE GENOMIC DNA]</scope>
    <source>
        <strain evidence="4 5">NCTC5908</strain>
    </source>
</reference>
<dbReference type="CDD" id="cd02440">
    <property type="entry name" value="AdoMet_MTases"/>
    <property type="match status" value="1"/>
</dbReference>
<evidence type="ECO:0000259" key="3">
    <source>
        <dbReference type="Pfam" id="PF13649"/>
    </source>
</evidence>
<protein>
    <submittedName>
        <fullName evidence="4">Malonyl-CoA O-methyltransferase BioC</fullName>
        <ecNumber evidence="4">2.1.1.197</ecNumber>
    </submittedName>
</protein>
<dbReference type="RefSeq" id="WP_005704745.1">
    <property type="nucleotide sequence ID" value="NZ_MAQF01000008.1"/>
</dbReference>
<gene>
    <name evidence="4" type="primary">bioC_2</name>
    <name evidence="4" type="ORF">NCTC5908_00724</name>
</gene>